<keyword evidence="1" id="KW-1133">Transmembrane helix</keyword>
<proteinExistence type="predicted"/>
<evidence type="ECO:0000313" key="3">
    <source>
        <dbReference type="Proteomes" id="UP001238334"/>
    </source>
</evidence>
<reference evidence="2 3" key="1">
    <citation type="submission" date="2023-06" db="EMBL/GenBank/DDBJ databases">
        <title>Parasedimentitalea psychrophila sp. nov., a psychrophilic bacterium isolated from deep-sea sediment.</title>
        <authorList>
            <person name="Li A."/>
        </authorList>
    </citation>
    <scope>NUCLEOTIDE SEQUENCE [LARGE SCALE GENOMIC DNA]</scope>
    <source>
        <strain evidence="2 3">QS115</strain>
    </source>
</reference>
<protein>
    <submittedName>
        <fullName evidence="2">Pentapeptide repeat-containing protein</fullName>
    </submittedName>
</protein>
<keyword evidence="1" id="KW-0812">Transmembrane</keyword>
<dbReference type="InterPro" id="IPR051082">
    <property type="entry name" value="Pentapeptide-BTB/POZ_domain"/>
</dbReference>
<sequence>MEKGLSQSSIIMLIAMLLAVMIAVIYGVQYFIDPEISITSEGLGDRKIEYEISKLVAEISRIRSDTAGSLFWLKLIALFVTVGGAVGGYLIGQSYTTDKKLSFEHRKDVDAAYQSIVHELSADSQILRAAAAVKLGAILKSFPVEWDVGSKRRRQIIQLTKQIFAAALSIEADQKVRKTITINIALDASDENENLSDLRELDLSGACGSDAYWARCDFFETDFFQADLGATSFRRSSLEYAQFREADLQGAVFDESKCVETNFTSSDLRRATFVDAVLDGANFDQAKVFGVEVRRAKSIKNLKGHLVDCSAEGDGSILVPIEKWIEGSEA</sequence>
<dbReference type="AlphaFoldDB" id="A0A9Y2KYB3"/>
<accession>A0A9Y2KYB3</accession>
<name>A0A9Y2KYB3_9RHOB</name>
<keyword evidence="3" id="KW-1185">Reference proteome</keyword>
<dbReference type="Gene3D" id="2.160.20.80">
    <property type="entry name" value="E3 ubiquitin-protein ligase SopA"/>
    <property type="match status" value="1"/>
</dbReference>
<evidence type="ECO:0000256" key="1">
    <source>
        <dbReference type="SAM" id="Phobius"/>
    </source>
</evidence>
<dbReference type="PANTHER" id="PTHR14136">
    <property type="entry name" value="BTB_POZ DOMAIN-CONTAINING PROTEIN KCTD9"/>
    <property type="match status" value="1"/>
</dbReference>
<dbReference type="KEGG" id="ppso:QPJ95_18645"/>
<dbReference type="EMBL" id="CP127247">
    <property type="protein sequence ID" value="WIY24535.1"/>
    <property type="molecule type" value="Genomic_DNA"/>
</dbReference>
<organism evidence="2 3">
    <name type="scientific">Parasedimentitalea psychrophila</name>
    <dbReference type="NCBI Taxonomy" id="2997337"/>
    <lineage>
        <taxon>Bacteria</taxon>
        <taxon>Pseudomonadati</taxon>
        <taxon>Pseudomonadota</taxon>
        <taxon>Alphaproteobacteria</taxon>
        <taxon>Rhodobacterales</taxon>
        <taxon>Paracoccaceae</taxon>
        <taxon>Parasedimentitalea</taxon>
    </lineage>
</organism>
<keyword evidence="1" id="KW-0472">Membrane</keyword>
<dbReference type="SUPFAM" id="SSF141571">
    <property type="entry name" value="Pentapeptide repeat-like"/>
    <property type="match status" value="1"/>
</dbReference>
<dbReference type="RefSeq" id="WP_270920774.1">
    <property type="nucleotide sequence ID" value="NZ_CP127247.1"/>
</dbReference>
<gene>
    <name evidence="2" type="ORF">QPJ95_18645</name>
</gene>
<feature type="transmembrane region" description="Helical" evidence="1">
    <location>
        <begin position="12"/>
        <end position="32"/>
    </location>
</feature>
<dbReference type="InterPro" id="IPR001646">
    <property type="entry name" value="5peptide_repeat"/>
</dbReference>
<dbReference type="PANTHER" id="PTHR14136:SF17">
    <property type="entry name" value="BTB_POZ DOMAIN-CONTAINING PROTEIN KCTD9"/>
    <property type="match status" value="1"/>
</dbReference>
<dbReference type="Proteomes" id="UP001238334">
    <property type="component" value="Chromosome"/>
</dbReference>
<feature type="transmembrane region" description="Helical" evidence="1">
    <location>
        <begin position="71"/>
        <end position="91"/>
    </location>
</feature>
<evidence type="ECO:0000313" key="2">
    <source>
        <dbReference type="EMBL" id="WIY24535.1"/>
    </source>
</evidence>
<dbReference type="Pfam" id="PF13599">
    <property type="entry name" value="Pentapeptide_4"/>
    <property type="match status" value="1"/>
</dbReference>